<feature type="region of interest" description="Disordered" evidence="1">
    <location>
        <begin position="1"/>
        <end position="34"/>
    </location>
</feature>
<gene>
    <name evidence="2" type="ORF">Q8F55_003950</name>
</gene>
<dbReference type="GeneID" id="95984993"/>
<reference evidence="2 3" key="1">
    <citation type="submission" date="2023-08" db="EMBL/GenBank/DDBJ databases">
        <title>Annotated Genome Sequence of Vanrija albida AlHP1.</title>
        <authorList>
            <person name="Herzog R."/>
        </authorList>
    </citation>
    <scope>NUCLEOTIDE SEQUENCE [LARGE SCALE GENOMIC DNA]</scope>
    <source>
        <strain evidence="2 3">AlHP1</strain>
    </source>
</reference>
<feature type="compositionally biased region" description="Basic and acidic residues" evidence="1">
    <location>
        <begin position="240"/>
        <end position="258"/>
    </location>
</feature>
<sequence length="258" mass="27084">MPIPPRPVPAHTHSRHRRPGTAIPRKSLYTTSRASTTASLVNDADYRADIPYLPPFAFSSSAPNTLSGIRLIARTPTPDTSRSIGSSSSLSRSPTPTAPPANEVPLDALLSDGRGRPKRTGAAAALGFDFVARPHVLALDADQATEPAAPAAPAPGVPRPSLWQWRTPETAPSTVASERVEGAGAGALSAPPTPALEPVQPLSDDEEDDWEHVDHEDDAAVMVGELELEDATTTTSSDADGDRDKTVGHESYADAVRA</sequence>
<proteinExistence type="predicted"/>
<evidence type="ECO:0000313" key="3">
    <source>
        <dbReference type="Proteomes" id="UP001565368"/>
    </source>
</evidence>
<dbReference type="Proteomes" id="UP001565368">
    <property type="component" value="Unassembled WGS sequence"/>
</dbReference>
<organism evidence="2 3">
    <name type="scientific">Vanrija albida</name>
    <dbReference type="NCBI Taxonomy" id="181172"/>
    <lineage>
        <taxon>Eukaryota</taxon>
        <taxon>Fungi</taxon>
        <taxon>Dikarya</taxon>
        <taxon>Basidiomycota</taxon>
        <taxon>Agaricomycotina</taxon>
        <taxon>Tremellomycetes</taxon>
        <taxon>Trichosporonales</taxon>
        <taxon>Trichosporonaceae</taxon>
        <taxon>Vanrija</taxon>
    </lineage>
</organism>
<keyword evidence="3" id="KW-1185">Reference proteome</keyword>
<evidence type="ECO:0000256" key="1">
    <source>
        <dbReference type="SAM" id="MobiDB-lite"/>
    </source>
</evidence>
<dbReference type="RefSeq" id="XP_069209895.1">
    <property type="nucleotide sequence ID" value="XM_069352477.1"/>
</dbReference>
<evidence type="ECO:0000313" key="2">
    <source>
        <dbReference type="EMBL" id="KAL1409951.1"/>
    </source>
</evidence>
<name>A0ABR3Q670_9TREE</name>
<feature type="region of interest" description="Disordered" evidence="1">
    <location>
        <begin position="184"/>
        <end position="211"/>
    </location>
</feature>
<accession>A0ABR3Q670</accession>
<protein>
    <submittedName>
        <fullName evidence="2">Uncharacterized protein</fullName>
    </submittedName>
</protein>
<feature type="compositionally biased region" description="Low complexity" evidence="1">
    <location>
        <begin position="77"/>
        <end position="95"/>
    </location>
</feature>
<dbReference type="EMBL" id="JBBXJM010000003">
    <property type="protein sequence ID" value="KAL1409951.1"/>
    <property type="molecule type" value="Genomic_DNA"/>
</dbReference>
<feature type="region of interest" description="Disordered" evidence="1">
    <location>
        <begin position="74"/>
        <end position="118"/>
    </location>
</feature>
<comment type="caution">
    <text evidence="2">The sequence shown here is derived from an EMBL/GenBank/DDBJ whole genome shotgun (WGS) entry which is preliminary data.</text>
</comment>
<feature type="region of interest" description="Disordered" evidence="1">
    <location>
        <begin position="229"/>
        <end position="258"/>
    </location>
</feature>